<accession>A0A975ML75</accession>
<dbReference type="InterPro" id="IPR004017">
    <property type="entry name" value="Cys_rich_dom"/>
</dbReference>
<dbReference type="PANTHER" id="PTHR32479">
    <property type="entry name" value="GLYCOLATE OXIDASE IRON-SULFUR SUBUNIT"/>
    <property type="match status" value="1"/>
</dbReference>
<dbReference type="Proteomes" id="UP000676649">
    <property type="component" value="Chromosome"/>
</dbReference>
<dbReference type="Pfam" id="PF02754">
    <property type="entry name" value="CCG"/>
    <property type="match status" value="1"/>
</dbReference>
<evidence type="ECO:0000259" key="6">
    <source>
        <dbReference type="Pfam" id="PF02754"/>
    </source>
</evidence>
<sequence>MKLQLDWSAYENAGMGDAYADIPKQGGDFGKAVAVCIASRQCERDGKGVMCPSFRISQNPLLSPGGRVKLLKSALNADSDSPALFSPELAEAMSLCVSCKGCQRECENAVDMATIKAEYLAQVRKKNGLSLRSRLFANLPKLLNWPLTATLISWRNRSRLISSAGRRLGIAPQMRLPSPQAAFRAAAVTLAGAESRPEVVLFVDTFNRHFHPQAAQAALDLLSAAQYTVFTLSNPAGEQQALCCGRTYFANGMIPEARHQAHQLLAALQPHIEAGRWIIGLEPSCILSLRDEYLKLGLGPNAPKLAERVFLLEEFIAREQTAQRWPLAFTSNGQRLLVHGHCHQKAVGAMKSMRKVLKSVAGLDFELVETSCCGMAGHFGLESEHYAQAQEMAEQALFPALRAEPEAGIIANGFSCQLQIDHGGFGPARHIAELLYAAIAQPPERADEITDRTPLR</sequence>
<reference evidence="7" key="1">
    <citation type="submission" date="2021-04" db="EMBL/GenBank/DDBJ databases">
        <title>Draft genome sequence data of methanotrophic Methylovulum sp. strain S1L and Methylomonas sp. strain S2AM isolated from boreal lake water columns.</title>
        <authorList>
            <person name="Rissanen A.J."/>
            <person name="Mangayil R."/>
            <person name="Svenning M.M."/>
            <person name="Khanongnuch R."/>
        </authorList>
    </citation>
    <scope>NUCLEOTIDE SEQUENCE</scope>
    <source>
        <strain evidence="7">S2AM</strain>
    </source>
</reference>
<keyword evidence="5" id="KW-0411">Iron-sulfur</keyword>
<dbReference type="GO" id="GO:0051539">
    <property type="term" value="F:4 iron, 4 sulfur cluster binding"/>
    <property type="evidence" value="ECO:0007669"/>
    <property type="project" value="UniProtKB-KW"/>
</dbReference>
<evidence type="ECO:0000256" key="4">
    <source>
        <dbReference type="ARBA" id="ARBA00023004"/>
    </source>
</evidence>
<dbReference type="KEGG" id="mpad:KEF85_10870"/>
<dbReference type="AlphaFoldDB" id="A0A975ML75"/>
<name>A0A975ML75_9GAMM</name>
<feature type="domain" description="Cysteine-rich" evidence="6">
    <location>
        <begin position="338"/>
        <end position="421"/>
    </location>
</feature>
<protein>
    <submittedName>
        <fullName evidence="7">(Fe-S)-binding protein</fullName>
    </submittedName>
</protein>
<evidence type="ECO:0000256" key="2">
    <source>
        <dbReference type="ARBA" id="ARBA00022723"/>
    </source>
</evidence>
<dbReference type="EMBL" id="CP073754">
    <property type="protein sequence ID" value="QWF69862.1"/>
    <property type="molecule type" value="Genomic_DNA"/>
</dbReference>
<proteinExistence type="predicted"/>
<dbReference type="GO" id="GO:0016491">
    <property type="term" value="F:oxidoreductase activity"/>
    <property type="evidence" value="ECO:0007669"/>
    <property type="project" value="UniProtKB-ARBA"/>
</dbReference>
<evidence type="ECO:0000256" key="5">
    <source>
        <dbReference type="ARBA" id="ARBA00023014"/>
    </source>
</evidence>
<keyword evidence="3" id="KW-0677">Repeat</keyword>
<gene>
    <name evidence="7" type="ORF">KEF85_10870</name>
</gene>
<evidence type="ECO:0000313" key="7">
    <source>
        <dbReference type="EMBL" id="QWF69862.1"/>
    </source>
</evidence>
<dbReference type="GO" id="GO:0046872">
    <property type="term" value="F:metal ion binding"/>
    <property type="evidence" value="ECO:0007669"/>
    <property type="project" value="UniProtKB-KW"/>
</dbReference>
<evidence type="ECO:0000256" key="3">
    <source>
        <dbReference type="ARBA" id="ARBA00022737"/>
    </source>
</evidence>
<keyword evidence="8" id="KW-1185">Reference proteome</keyword>
<evidence type="ECO:0000256" key="1">
    <source>
        <dbReference type="ARBA" id="ARBA00022485"/>
    </source>
</evidence>
<keyword evidence="4" id="KW-0408">Iron</keyword>
<evidence type="ECO:0000313" key="8">
    <source>
        <dbReference type="Proteomes" id="UP000676649"/>
    </source>
</evidence>
<dbReference type="PANTHER" id="PTHR32479:SF19">
    <property type="entry name" value="ANAEROBIC GLYCEROL-3-PHOSPHATE DEHYDROGENASE SUBUNIT C"/>
    <property type="match status" value="1"/>
</dbReference>
<keyword evidence="2" id="KW-0479">Metal-binding</keyword>
<organism evidence="7 8">
    <name type="scientific">Methylomonas paludis</name>
    <dbReference type="NCBI Taxonomy" id="1173101"/>
    <lineage>
        <taxon>Bacteria</taxon>
        <taxon>Pseudomonadati</taxon>
        <taxon>Pseudomonadota</taxon>
        <taxon>Gammaproteobacteria</taxon>
        <taxon>Methylococcales</taxon>
        <taxon>Methylococcaceae</taxon>
        <taxon>Methylomonas</taxon>
    </lineage>
</organism>
<keyword evidence="1" id="KW-0004">4Fe-4S</keyword>
<dbReference type="RefSeq" id="WP_215580425.1">
    <property type="nucleotide sequence ID" value="NZ_CP073754.1"/>
</dbReference>